<dbReference type="SUPFAM" id="SSF50249">
    <property type="entry name" value="Nucleic acid-binding proteins"/>
    <property type="match status" value="1"/>
</dbReference>
<dbReference type="GO" id="GO:0003697">
    <property type="term" value="F:single-stranded DNA binding"/>
    <property type="evidence" value="ECO:0007669"/>
    <property type="project" value="InterPro"/>
</dbReference>
<dbReference type="InterPro" id="IPR000424">
    <property type="entry name" value="Primosome_PriB/ssb"/>
</dbReference>
<dbReference type="Pfam" id="PF00436">
    <property type="entry name" value="SSB"/>
    <property type="match status" value="1"/>
</dbReference>
<dbReference type="CDD" id="cd04496">
    <property type="entry name" value="SSB_OBF"/>
    <property type="match status" value="1"/>
</dbReference>
<name>A0A4V6PFC1_9ACTN</name>
<organism evidence="4 5">
    <name type="scientific">Jiangella asiatica</name>
    <dbReference type="NCBI Taxonomy" id="2530372"/>
    <lineage>
        <taxon>Bacteria</taxon>
        <taxon>Bacillati</taxon>
        <taxon>Actinomycetota</taxon>
        <taxon>Actinomycetes</taxon>
        <taxon>Jiangellales</taxon>
        <taxon>Jiangellaceae</taxon>
        <taxon>Jiangella</taxon>
    </lineage>
</organism>
<evidence type="ECO:0000256" key="2">
    <source>
        <dbReference type="PROSITE-ProRule" id="PRU00252"/>
    </source>
</evidence>
<comment type="caution">
    <text evidence="4">The sequence shown here is derived from an EMBL/GenBank/DDBJ whole genome shotgun (WGS) entry which is preliminary data.</text>
</comment>
<protein>
    <submittedName>
        <fullName evidence="4">Single-stranded DNA-binding protein</fullName>
    </submittedName>
</protein>
<dbReference type="EMBL" id="SMKZ01000059">
    <property type="protein sequence ID" value="TDD99107.1"/>
    <property type="molecule type" value="Genomic_DNA"/>
</dbReference>
<dbReference type="PROSITE" id="PS50935">
    <property type="entry name" value="SSB"/>
    <property type="match status" value="1"/>
</dbReference>
<feature type="region of interest" description="Disordered" evidence="3">
    <location>
        <begin position="1"/>
        <end position="20"/>
    </location>
</feature>
<dbReference type="InParanoid" id="A0A4V6PFC1"/>
<dbReference type="OrthoDB" id="5186768at2"/>
<accession>A0A4V6PFC1</accession>
<dbReference type="AlphaFoldDB" id="A0A4V6PFC1"/>
<evidence type="ECO:0000256" key="1">
    <source>
        <dbReference type="ARBA" id="ARBA00023125"/>
    </source>
</evidence>
<keyword evidence="1 2" id="KW-0238">DNA-binding</keyword>
<feature type="compositionally biased region" description="Basic residues" evidence="3">
    <location>
        <begin position="1"/>
        <end position="11"/>
    </location>
</feature>
<reference evidence="4 5" key="1">
    <citation type="submission" date="2019-03" db="EMBL/GenBank/DDBJ databases">
        <title>Draft genome sequences of novel Actinobacteria.</title>
        <authorList>
            <person name="Sahin N."/>
            <person name="Ay H."/>
            <person name="Saygin H."/>
        </authorList>
    </citation>
    <scope>NUCLEOTIDE SEQUENCE [LARGE SCALE GENOMIC DNA]</scope>
    <source>
        <strain evidence="4 5">5K138</strain>
    </source>
</reference>
<keyword evidence="5" id="KW-1185">Reference proteome</keyword>
<proteinExistence type="predicted"/>
<dbReference type="InterPro" id="IPR012340">
    <property type="entry name" value="NA-bd_OB-fold"/>
</dbReference>
<dbReference type="Gene3D" id="2.40.50.140">
    <property type="entry name" value="Nucleic acid-binding proteins"/>
    <property type="match status" value="1"/>
</dbReference>
<evidence type="ECO:0000256" key="3">
    <source>
        <dbReference type="SAM" id="MobiDB-lite"/>
    </source>
</evidence>
<gene>
    <name evidence="4" type="ORF">E1269_27235</name>
</gene>
<dbReference type="Proteomes" id="UP000294739">
    <property type="component" value="Unassembled WGS sequence"/>
</dbReference>
<evidence type="ECO:0000313" key="4">
    <source>
        <dbReference type="EMBL" id="TDD99107.1"/>
    </source>
</evidence>
<evidence type="ECO:0000313" key="5">
    <source>
        <dbReference type="Proteomes" id="UP000294739"/>
    </source>
</evidence>
<sequence length="145" mass="16191">MGVRSRPRRRSSPMNTTSVPIVEHSNEVRLVGRVAAEPTVVLLPSGDQLVTARLVVQRPRPPAGLGSRRGVDTITCTAWSPHQRRRLRVWNAGDTVEVTGALRRRFWRGSAGPQSRFEIEVESAKRLARCPPEERGARLRLESVP</sequence>